<keyword evidence="3" id="KW-1185">Reference proteome</keyword>
<name>A0ABZ1TFR7_STRVG</name>
<organism evidence="2 3">
    <name type="scientific">Streptomyces virginiae</name>
    <name type="common">Streptomyces cinnamonensis</name>
    <dbReference type="NCBI Taxonomy" id="1961"/>
    <lineage>
        <taxon>Bacteria</taxon>
        <taxon>Bacillati</taxon>
        <taxon>Actinomycetota</taxon>
        <taxon>Actinomycetes</taxon>
        <taxon>Kitasatosporales</taxon>
        <taxon>Streptomycetaceae</taxon>
        <taxon>Streptomyces</taxon>
    </lineage>
</organism>
<evidence type="ECO:0000313" key="3">
    <source>
        <dbReference type="Proteomes" id="UP001432039"/>
    </source>
</evidence>
<reference evidence="2" key="1">
    <citation type="submission" date="2022-10" db="EMBL/GenBank/DDBJ databases">
        <title>The complete genomes of actinobacterial strains from the NBC collection.</title>
        <authorList>
            <person name="Joergensen T.S."/>
            <person name="Alvarez Arevalo M."/>
            <person name="Sterndorff E.B."/>
            <person name="Faurdal D."/>
            <person name="Vuksanovic O."/>
            <person name="Mourched A.-S."/>
            <person name="Charusanti P."/>
            <person name="Shaw S."/>
            <person name="Blin K."/>
            <person name="Weber T."/>
        </authorList>
    </citation>
    <scope>NUCLEOTIDE SEQUENCE</scope>
    <source>
        <strain evidence="2">NBC_00248</strain>
    </source>
</reference>
<proteinExistence type="predicted"/>
<dbReference type="Proteomes" id="UP001432039">
    <property type="component" value="Chromosome"/>
</dbReference>
<protein>
    <submittedName>
        <fullName evidence="2">Uncharacterized protein</fullName>
    </submittedName>
</protein>
<evidence type="ECO:0000313" key="2">
    <source>
        <dbReference type="EMBL" id="WUQ14152.1"/>
    </source>
</evidence>
<feature type="compositionally biased region" description="Basic and acidic residues" evidence="1">
    <location>
        <begin position="79"/>
        <end position="89"/>
    </location>
</feature>
<dbReference type="EMBL" id="CP108090">
    <property type="protein sequence ID" value="WUQ14152.1"/>
    <property type="molecule type" value="Genomic_DNA"/>
</dbReference>
<evidence type="ECO:0000256" key="1">
    <source>
        <dbReference type="SAM" id="MobiDB-lite"/>
    </source>
</evidence>
<accession>A0ABZ1TFR7</accession>
<feature type="region of interest" description="Disordered" evidence="1">
    <location>
        <begin position="38"/>
        <end position="89"/>
    </location>
</feature>
<gene>
    <name evidence="2" type="ORF">OG517_23495</name>
</gene>
<sequence>MTQKEDRKMIAALLREREGYVRRGEDDRVRQVDEQLTFHGYEAEPDEAPVDRSSTPKETADGDGATAEERRGRGRPRKPRDAEGNIVRE</sequence>
<dbReference type="RefSeq" id="WP_328962969.1">
    <property type="nucleotide sequence ID" value="NZ_CP108090.1"/>
</dbReference>